<proteinExistence type="predicted"/>
<dbReference type="EMBL" id="CDHK01000004">
    <property type="protein sequence ID" value="CEO60552.1"/>
    <property type="molecule type" value="Genomic_DNA"/>
</dbReference>
<keyword evidence="2" id="KW-1185">Reference proteome</keyword>
<reference evidence="2" key="1">
    <citation type="journal article" date="2015" name="Genome Announc.">
        <title>Draft genome sequence of the fungus Penicillium brasilianum MG11.</title>
        <authorList>
            <person name="Horn F."/>
            <person name="Linde J."/>
            <person name="Mattern D.J."/>
            <person name="Walther G."/>
            <person name="Guthke R."/>
            <person name="Brakhage A.A."/>
            <person name="Valiante V."/>
        </authorList>
    </citation>
    <scope>NUCLEOTIDE SEQUENCE [LARGE SCALE GENOMIC DNA]</scope>
    <source>
        <strain evidence="2">MG11</strain>
    </source>
</reference>
<dbReference type="Proteomes" id="UP000042958">
    <property type="component" value="Unassembled WGS sequence"/>
</dbReference>
<evidence type="ECO:0000313" key="2">
    <source>
        <dbReference type="Proteomes" id="UP000042958"/>
    </source>
</evidence>
<dbReference type="STRING" id="104259.A0A0F7VJZ6"/>
<dbReference type="AlphaFoldDB" id="A0A0F7VJZ6"/>
<name>A0A0F7VJZ6_PENBI</name>
<dbReference type="OrthoDB" id="5422579at2759"/>
<organism evidence="1 2">
    <name type="scientific">Penicillium brasilianum</name>
    <dbReference type="NCBI Taxonomy" id="104259"/>
    <lineage>
        <taxon>Eukaryota</taxon>
        <taxon>Fungi</taxon>
        <taxon>Dikarya</taxon>
        <taxon>Ascomycota</taxon>
        <taxon>Pezizomycotina</taxon>
        <taxon>Eurotiomycetes</taxon>
        <taxon>Eurotiomycetidae</taxon>
        <taxon>Eurotiales</taxon>
        <taxon>Aspergillaceae</taxon>
        <taxon>Penicillium</taxon>
    </lineage>
</organism>
<accession>A0A0F7VJZ6</accession>
<evidence type="ECO:0008006" key="3">
    <source>
        <dbReference type="Google" id="ProtNLM"/>
    </source>
</evidence>
<sequence length="214" mass="24627">MKRPGFHHLNLPLFVGVNGTHDWAQKCNGFLYRALREAKDLEYISLSTTIKACLLDPPILLKNVFPVEHWPALRHFGLWRLNASKSDIVDLLKLLPRTLRSLDLGLHNFQIGGDCWNDLLEAIRIELRRSDETIKPSVRIVMPGYVMIGRGVWLEDEVNEFLYGSGENPMQGQNSQMPKFGMGTFRDLFEPEFTRPNLELRQLSELGIVDIDRE</sequence>
<gene>
    <name evidence="1" type="ORF">PMG11_05175</name>
</gene>
<evidence type="ECO:0000313" key="1">
    <source>
        <dbReference type="EMBL" id="CEO60552.1"/>
    </source>
</evidence>
<protein>
    <recommendedName>
        <fullName evidence="3">F-box domain protein</fullName>
    </recommendedName>
</protein>